<dbReference type="PANTHER" id="PTHR46652">
    <property type="entry name" value="LEUCINE-RICH REPEAT AND IQ DOMAIN-CONTAINING PROTEIN 1-RELATED"/>
    <property type="match status" value="1"/>
</dbReference>
<dbReference type="Proteomes" id="UP000007383">
    <property type="component" value="Chromosome"/>
</dbReference>
<accession>H9UF39</accession>
<evidence type="ECO:0008006" key="6">
    <source>
        <dbReference type="Google" id="ProtNLM"/>
    </source>
</evidence>
<dbReference type="HOGENOM" id="CLU_500476_0_0_12"/>
<dbReference type="InterPro" id="IPR050836">
    <property type="entry name" value="SDS22/Internalin_LRR"/>
</dbReference>
<keyword evidence="5" id="KW-1185">Reference proteome</keyword>
<dbReference type="InterPro" id="IPR025875">
    <property type="entry name" value="Leu-rich_rpt_4"/>
</dbReference>
<dbReference type="PROSITE" id="PS51450">
    <property type="entry name" value="LRR"/>
    <property type="match status" value="2"/>
</dbReference>
<dbReference type="AlphaFoldDB" id="H9UF39"/>
<evidence type="ECO:0000313" key="4">
    <source>
        <dbReference type="EMBL" id="AFG36132.1"/>
    </source>
</evidence>
<dbReference type="SUPFAM" id="SSF52058">
    <property type="entry name" value="L domain-like"/>
    <property type="match status" value="1"/>
</dbReference>
<dbReference type="SUPFAM" id="SSF56935">
    <property type="entry name" value="Porins"/>
    <property type="match status" value="1"/>
</dbReference>
<dbReference type="InterPro" id="IPR001611">
    <property type="entry name" value="Leu-rich_rpt"/>
</dbReference>
<feature type="chain" id="PRO_5003622966" description="Leucine Rich Repeat (LRR)-containing protein" evidence="3">
    <location>
        <begin position="24"/>
        <end position="567"/>
    </location>
</feature>
<dbReference type="PATRIC" id="fig|889378.3.peg.26"/>
<dbReference type="OrthoDB" id="354691at2"/>
<name>H9UF39_SPIAZ</name>
<dbReference type="STRING" id="889378.Spiaf_0023"/>
<dbReference type="Pfam" id="PF12799">
    <property type="entry name" value="LRR_4"/>
    <property type="match status" value="1"/>
</dbReference>
<evidence type="ECO:0000256" key="2">
    <source>
        <dbReference type="ARBA" id="ARBA00022737"/>
    </source>
</evidence>
<protein>
    <recommendedName>
        <fullName evidence="6">Leucine Rich Repeat (LRR)-containing protein</fullName>
    </recommendedName>
</protein>
<dbReference type="eggNOG" id="COG4886">
    <property type="taxonomic scope" value="Bacteria"/>
</dbReference>
<evidence type="ECO:0000256" key="3">
    <source>
        <dbReference type="SAM" id="SignalP"/>
    </source>
</evidence>
<dbReference type="KEGG" id="sfc:Spiaf_0023"/>
<keyword evidence="2" id="KW-0677">Repeat</keyword>
<dbReference type="InterPro" id="IPR032675">
    <property type="entry name" value="LRR_dom_sf"/>
</dbReference>
<dbReference type="Gene3D" id="3.80.10.10">
    <property type="entry name" value="Ribonuclease Inhibitor"/>
    <property type="match status" value="1"/>
</dbReference>
<keyword evidence="1" id="KW-0433">Leucine-rich repeat</keyword>
<evidence type="ECO:0000256" key="1">
    <source>
        <dbReference type="ARBA" id="ARBA00022614"/>
    </source>
</evidence>
<gene>
    <name evidence="4" type="ordered locus">Spiaf_0023</name>
</gene>
<dbReference type="EMBL" id="CP003282">
    <property type="protein sequence ID" value="AFG36132.1"/>
    <property type="molecule type" value="Genomic_DNA"/>
</dbReference>
<proteinExistence type="predicted"/>
<sequence length="567" mass="65067">MIMKKTLLFAAVLSLGAALIAPALEHTPVAVPDARLRAAIIAELELPETTELTREQLAELTSLRARSAGIRDLTGMEHAVNLAELDLRDNDIRSIEPLRDLAGLVWLSLRENPRLRDIGPLAGLTALEYLNLNRNYRIASIEPLAGMQQLDTLILRSVPVLHRTADQDVLRSLRGISRLNIRDTGLDTVEPLLPGLERGDYREQLDLLENPLQDRHKLTPYRAHIEDFQQYTPVFTARLRTNAGMIFGRDEWYSFAVHREPIYDLDLRLRLDVEPRSYLRIFGALDIELDTDELDFDWEIDELFLQYTFPDDTTRIRAGRQKMAWETARLLNNPADFVAAVEDGYALRLDARLPALLDVSQHATAVVYATEDYLWSDADRIELRDFAYALRYRVQPGPFDLRLSARYRQEQYRPLRTAASLGFRHDGIELRGEATTWWDRDEAPREGDGFLTAQASWTAQQPDSWRILTEYQYDSTILDGKGHYTAAEFRFPPLFGFQSQLRHRHAFQDHSGEIIPELRRTLIPGVQAVFQLPMVYGDQYGYYRRNPELGDGRAMAAILSLEAEFEF</sequence>
<dbReference type="PANTHER" id="PTHR46652:SF3">
    <property type="entry name" value="LEUCINE-RICH REPEAT-CONTAINING PROTEIN 9"/>
    <property type="match status" value="1"/>
</dbReference>
<evidence type="ECO:0000313" key="5">
    <source>
        <dbReference type="Proteomes" id="UP000007383"/>
    </source>
</evidence>
<keyword evidence="3" id="KW-0732">Signal</keyword>
<feature type="signal peptide" evidence="3">
    <location>
        <begin position="1"/>
        <end position="23"/>
    </location>
</feature>
<reference evidence="5" key="1">
    <citation type="journal article" date="2013" name="Stand. Genomic Sci.">
        <title>Complete genome sequence of the halophilic bacterium Spirochaeta africana type strain (Z-7692(T)) from the alkaline Lake Magadi in the East African Rift.</title>
        <authorList>
            <person name="Liolos K."/>
            <person name="Abt B."/>
            <person name="Scheuner C."/>
            <person name="Teshima H."/>
            <person name="Held B."/>
            <person name="Lapidus A."/>
            <person name="Nolan M."/>
            <person name="Lucas S."/>
            <person name="Deshpande S."/>
            <person name="Cheng J.F."/>
            <person name="Tapia R."/>
            <person name="Goodwin L.A."/>
            <person name="Pitluck S."/>
            <person name="Pagani I."/>
            <person name="Ivanova N."/>
            <person name="Mavromatis K."/>
            <person name="Mikhailova N."/>
            <person name="Huntemann M."/>
            <person name="Pati A."/>
            <person name="Chen A."/>
            <person name="Palaniappan K."/>
            <person name="Land M."/>
            <person name="Rohde M."/>
            <person name="Tindall B.J."/>
            <person name="Detter J.C."/>
            <person name="Goker M."/>
            <person name="Bristow J."/>
            <person name="Eisen J.A."/>
            <person name="Markowitz V."/>
            <person name="Hugenholtz P."/>
            <person name="Woyke T."/>
            <person name="Klenk H.P."/>
            <person name="Kyrpides N.C."/>
        </authorList>
    </citation>
    <scope>NUCLEOTIDE SEQUENCE</scope>
    <source>
        <strain evidence="5">ATCC 700263 / DSM 8902 / Z-7692</strain>
    </source>
</reference>
<organism evidence="4 5">
    <name type="scientific">Spirochaeta africana (strain ATCC 700263 / DSM 8902 / Z-7692)</name>
    <dbReference type="NCBI Taxonomy" id="889378"/>
    <lineage>
        <taxon>Bacteria</taxon>
        <taxon>Pseudomonadati</taxon>
        <taxon>Spirochaetota</taxon>
        <taxon>Spirochaetia</taxon>
        <taxon>Spirochaetales</taxon>
        <taxon>Spirochaetaceae</taxon>
        <taxon>Spirochaeta</taxon>
    </lineage>
</organism>